<evidence type="ECO:0000313" key="2">
    <source>
        <dbReference type="EMBL" id="VDP56771.1"/>
    </source>
</evidence>
<sequence>RKATSASVITTEHHSSLNTRKSLQQGIVKQNKGLRRRPTSRPTGWIP</sequence>
<dbReference type="AlphaFoldDB" id="A0A183KHR3"/>
<dbReference type="Proteomes" id="UP000279833">
    <property type="component" value="Unassembled WGS sequence"/>
</dbReference>
<evidence type="ECO:0000313" key="3">
    <source>
        <dbReference type="Proteomes" id="UP000279833"/>
    </source>
</evidence>
<organism evidence="4">
    <name type="scientific">Schistosoma curassoni</name>
    <dbReference type="NCBI Taxonomy" id="6186"/>
    <lineage>
        <taxon>Eukaryota</taxon>
        <taxon>Metazoa</taxon>
        <taxon>Spiralia</taxon>
        <taxon>Lophotrochozoa</taxon>
        <taxon>Platyhelminthes</taxon>
        <taxon>Trematoda</taxon>
        <taxon>Digenea</taxon>
        <taxon>Strigeidida</taxon>
        <taxon>Schistosomatoidea</taxon>
        <taxon>Schistosomatidae</taxon>
        <taxon>Schistosoma</taxon>
    </lineage>
</organism>
<protein>
    <submittedName>
        <fullName evidence="2 4">Uncharacterized protein</fullName>
    </submittedName>
</protein>
<reference evidence="4" key="1">
    <citation type="submission" date="2016-06" db="UniProtKB">
        <authorList>
            <consortium name="WormBaseParasite"/>
        </authorList>
    </citation>
    <scope>IDENTIFICATION</scope>
</reference>
<accession>A0A183KHR3</accession>
<dbReference type="WBParaSite" id="SCUD_0001456701-mRNA-1">
    <property type="protein sequence ID" value="SCUD_0001456701-mRNA-1"/>
    <property type="gene ID" value="SCUD_0001456701"/>
</dbReference>
<evidence type="ECO:0000313" key="4">
    <source>
        <dbReference type="WBParaSite" id="SCUD_0001456701-mRNA-1"/>
    </source>
</evidence>
<dbReference type="EMBL" id="UZAK01036823">
    <property type="protein sequence ID" value="VDP56771.1"/>
    <property type="molecule type" value="Genomic_DNA"/>
</dbReference>
<name>A0A183KHR3_9TREM</name>
<feature type="compositionally biased region" description="Polar residues" evidence="1">
    <location>
        <begin position="1"/>
        <end position="28"/>
    </location>
</feature>
<proteinExistence type="predicted"/>
<reference evidence="2 3" key="2">
    <citation type="submission" date="2018-11" db="EMBL/GenBank/DDBJ databases">
        <authorList>
            <consortium name="Pathogen Informatics"/>
        </authorList>
    </citation>
    <scope>NUCLEOTIDE SEQUENCE [LARGE SCALE GENOMIC DNA]</scope>
    <source>
        <strain evidence="2">Dakar</strain>
        <strain evidence="3">Dakar, Senegal</strain>
    </source>
</reference>
<keyword evidence="3" id="KW-1185">Reference proteome</keyword>
<gene>
    <name evidence="2" type="ORF">SCUD_LOCUS14564</name>
</gene>
<evidence type="ECO:0000256" key="1">
    <source>
        <dbReference type="SAM" id="MobiDB-lite"/>
    </source>
</evidence>
<feature type="region of interest" description="Disordered" evidence="1">
    <location>
        <begin position="1"/>
        <end position="47"/>
    </location>
</feature>